<dbReference type="AlphaFoldDB" id="A0A834R428"/>
<evidence type="ECO:0000313" key="11">
    <source>
        <dbReference type="EnsemblMetazoa" id="KAF7488331.1"/>
    </source>
</evidence>
<feature type="compositionally biased region" description="Low complexity" evidence="8">
    <location>
        <begin position="82"/>
        <end position="108"/>
    </location>
</feature>
<dbReference type="PROSITE" id="PS00034">
    <property type="entry name" value="PAIRED_1"/>
    <property type="match status" value="1"/>
</dbReference>
<dbReference type="EMBL" id="WVUK01000066">
    <property type="protein sequence ID" value="KAF7488331.1"/>
    <property type="molecule type" value="Genomic_DNA"/>
</dbReference>
<name>A0A834R428_SARSC</name>
<feature type="domain" description="Paired" evidence="9">
    <location>
        <begin position="5"/>
        <end position="160"/>
    </location>
</feature>
<keyword evidence="2" id="KW-0217">Developmental protein</keyword>
<keyword evidence="7" id="KW-0539">Nucleus</keyword>
<dbReference type="GO" id="GO:0000978">
    <property type="term" value="F:RNA polymerase II cis-regulatory region sequence-specific DNA binding"/>
    <property type="evidence" value="ECO:0007669"/>
    <property type="project" value="TreeGrafter"/>
</dbReference>
<dbReference type="PROSITE" id="PS51057">
    <property type="entry name" value="PAIRED_2"/>
    <property type="match status" value="1"/>
</dbReference>
<evidence type="ECO:0000256" key="8">
    <source>
        <dbReference type="SAM" id="MobiDB-lite"/>
    </source>
</evidence>
<dbReference type="InterPro" id="IPR043565">
    <property type="entry name" value="PAX_fam"/>
</dbReference>
<evidence type="ECO:0000313" key="10">
    <source>
        <dbReference type="EMBL" id="KAF7488331.1"/>
    </source>
</evidence>
<dbReference type="Proteomes" id="UP000070412">
    <property type="component" value="Unassembled WGS sequence"/>
</dbReference>
<keyword evidence="3" id="KW-0563">Paired box</keyword>
<dbReference type="GO" id="GO:0005634">
    <property type="term" value="C:nucleus"/>
    <property type="evidence" value="ECO:0007669"/>
    <property type="project" value="UniProtKB-SubCell"/>
</dbReference>
<dbReference type="PANTHER" id="PTHR45636:SF43">
    <property type="entry name" value="PAIRED BOX POX-NEURO PROTEIN"/>
    <property type="match status" value="1"/>
</dbReference>
<dbReference type="SUPFAM" id="SSF46689">
    <property type="entry name" value="Homeodomain-like"/>
    <property type="match status" value="2"/>
</dbReference>
<dbReference type="InterPro" id="IPR009057">
    <property type="entry name" value="Homeodomain-like_sf"/>
</dbReference>
<sequence length="444" mass="49183">MPHTGQAGINQLGGVFVNGRPLPLHIRHRIIELALLGVRPCDISRQLLVSHGCVSKILTRFYETGSIKPGTNHLRGGKNRHSNSSTSSSSSSSSSASASTSSSTVSTSNAPNIVKRILRLRHENPALFAWEIRELLRKELSQSELSALQVSPVNEHFQHQSRQLPCLPTGVRHAGGPNSSTNRFPAPSSSSSTESSQKSLAIGIRSEERYQSDSSPHFQSNLTSNQSNIFGVGMNMISASTSLVQSFYQSSTAIDWNTIVSNHYQIHNHNRSGSNHQGQVFHAASSTSSLTTTKKPQAKKRKFKTYLIDEILENDHETSPTSITAPSPSSMKMFKSSNFKATESEHNNIADGVLFAKKCEEEEEKVNQKQTELYKDSRMNSEEQQQGNTKTTQQSSLRSDDSFVDILPQNLNCLNNSSQLYYNYLYQTLIQKHCKNQSESNEPI</sequence>
<gene>
    <name evidence="10" type="ORF">SSS_5300</name>
</gene>
<keyword evidence="12" id="KW-1185">Reference proteome</keyword>
<dbReference type="InterPro" id="IPR001523">
    <property type="entry name" value="Paired_dom"/>
</dbReference>
<dbReference type="Pfam" id="PF00292">
    <property type="entry name" value="PAX"/>
    <property type="match status" value="2"/>
</dbReference>
<reference evidence="10" key="2">
    <citation type="submission" date="2020-01" db="EMBL/GenBank/DDBJ databases">
        <authorList>
            <person name="Korhonen P.K.K."/>
            <person name="Guangxu M.G."/>
            <person name="Wang T.W."/>
            <person name="Stroehlein A.J.S."/>
            <person name="Young N.D."/>
            <person name="Ang C.-S.A."/>
            <person name="Fernando D.W.F."/>
            <person name="Lu H.L."/>
            <person name="Taylor S.T."/>
            <person name="Ehtesham M.E.M."/>
            <person name="Najaraj S.H.N."/>
            <person name="Harsha G.H.G."/>
            <person name="Madugundu A.M."/>
            <person name="Renuse S.R."/>
            <person name="Holt D.H."/>
            <person name="Pandey A.P."/>
            <person name="Papenfuss A.P."/>
            <person name="Gasser R.B.G."/>
            <person name="Fischer K.F."/>
        </authorList>
    </citation>
    <scope>NUCLEOTIDE SEQUENCE</scope>
    <source>
        <strain evidence="10">SSS_KF_BRIS2020</strain>
    </source>
</reference>
<evidence type="ECO:0000256" key="1">
    <source>
        <dbReference type="ARBA" id="ARBA00004123"/>
    </source>
</evidence>
<feature type="compositionally biased region" description="Polar residues" evidence="8">
    <location>
        <begin position="382"/>
        <end position="397"/>
    </location>
</feature>
<feature type="region of interest" description="Disordered" evidence="8">
    <location>
        <begin position="159"/>
        <end position="201"/>
    </location>
</feature>
<dbReference type="PRINTS" id="PR00027">
    <property type="entry name" value="PAIREDBOX"/>
</dbReference>
<feature type="region of interest" description="Disordered" evidence="8">
    <location>
        <begin position="274"/>
        <end position="299"/>
    </location>
</feature>
<evidence type="ECO:0000256" key="7">
    <source>
        <dbReference type="ARBA" id="ARBA00023242"/>
    </source>
</evidence>
<reference evidence="12" key="1">
    <citation type="journal article" date="2020" name="PLoS Negl. Trop. Dis.">
        <title>High-quality nuclear genome for Sarcoptes scabiei-A critical resource for a neglected parasite.</title>
        <authorList>
            <person name="Korhonen P.K."/>
            <person name="Gasser R.B."/>
            <person name="Ma G."/>
            <person name="Wang T."/>
            <person name="Stroehlein A.J."/>
            <person name="Young N.D."/>
            <person name="Ang C.S."/>
            <person name="Fernando D.D."/>
            <person name="Lu H.C."/>
            <person name="Taylor S."/>
            <person name="Reynolds S.L."/>
            <person name="Mofiz E."/>
            <person name="Najaraj S.H."/>
            <person name="Gowda H."/>
            <person name="Madugundu A."/>
            <person name="Renuse S."/>
            <person name="Holt D."/>
            <person name="Pandey A."/>
            <person name="Papenfuss A.T."/>
            <person name="Fischer K."/>
        </authorList>
    </citation>
    <scope>NUCLEOTIDE SEQUENCE [LARGE SCALE GENOMIC DNA]</scope>
</reference>
<feature type="compositionally biased region" description="Low complexity" evidence="8">
    <location>
        <begin position="179"/>
        <end position="199"/>
    </location>
</feature>
<keyword evidence="5" id="KW-0238">DNA-binding</keyword>
<evidence type="ECO:0000259" key="9">
    <source>
        <dbReference type="PROSITE" id="PS51057"/>
    </source>
</evidence>
<proteinExistence type="predicted"/>
<dbReference type="GO" id="GO:0000981">
    <property type="term" value="F:DNA-binding transcription factor activity, RNA polymerase II-specific"/>
    <property type="evidence" value="ECO:0007669"/>
    <property type="project" value="TreeGrafter"/>
</dbReference>
<evidence type="ECO:0000256" key="5">
    <source>
        <dbReference type="ARBA" id="ARBA00023125"/>
    </source>
</evidence>
<evidence type="ECO:0000313" key="12">
    <source>
        <dbReference type="Proteomes" id="UP000070412"/>
    </source>
</evidence>
<dbReference type="OrthoDB" id="3225452at2759"/>
<dbReference type="FunFam" id="1.10.10.10:FF:000013">
    <property type="entry name" value="Paired box 8 isoform 1"/>
    <property type="match status" value="1"/>
</dbReference>
<dbReference type="InterPro" id="IPR043182">
    <property type="entry name" value="PAIRED_DNA-bd_dom"/>
</dbReference>
<keyword evidence="6" id="KW-0804">Transcription</keyword>
<accession>A0A834R428</accession>
<dbReference type="EnsemblMetazoa" id="SSS_5300s_mrna">
    <property type="protein sequence ID" value="KAF7488331.1"/>
    <property type="gene ID" value="SSS_5300"/>
</dbReference>
<dbReference type="PANTHER" id="PTHR45636">
    <property type="entry name" value="PAIRED BOX PROTEIN PAX-6-RELATED-RELATED"/>
    <property type="match status" value="1"/>
</dbReference>
<evidence type="ECO:0000256" key="2">
    <source>
        <dbReference type="ARBA" id="ARBA00022473"/>
    </source>
</evidence>
<dbReference type="InterPro" id="IPR036388">
    <property type="entry name" value="WH-like_DNA-bd_sf"/>
</dbReference>
<organism evidence="10">
    <name type="scientific">Sarcoptes scabiei</name>
    <name type="common">Itch mite</name>
    <name type="synonym">Acarus scabiei</name>
    <dbReference type="NCBI Taxonomy" id="52283"/>
    <lineage>
        <taxon>Eukaryota</taxon>
        <taxon>Metazoa</taxon>
        <taxon>Ecdysozoa</taxon>
        <taxon>Arthropoda</taxon>
        <taxon>Chelicerata</taxon>
        <taxon>Arachnida</taxon>
        <taxon>Acari</taxon>
        <taxon>Acariformes</taxon>
        <taxon>Sarcoptiformes</taxon>
        <taxon>Astigmata</taxon>
        <taxon>Psoroptidia</taxon>
        <taxon>Sarcoptoidea</taxon>
        <taxon>Sarcoptidae</taxon>
        <taxon>Sarcoptinae</taxon>
        <taxon>Sarcoptes</taxon>
    </lineage>
</organism>
<comment type="subcellular location">
    <subcellularLocation>
        <location evidence="1">Nucleus</location>
    </subcellularLocation>
</comment>
<feature type="region of interest" description="Disordered" evidence="8">
    <location>
        <begin position="68"/>
        <end position="108"/>
    </location>
</feature>
<dbReference type="SMART" id="SM00351">
    <property type="entry name" value="PAX"/>
    <property type="match status" value="1"/>
</dbReference>
<keyword evidence="4" id="KW-0805">Transcription regulation</keyword>
<evidence type="ECO:0000256" key="4">
    <source>
        <dbReference type="ARBA" id="ARBA00023015"/>
    </source>
</evidence>
<evidence type="ECO:0000256" key="6">
    <source>
        <dbReference type="ARBA" id="ARBA00023163"/>
    </source>
</evidence>
<evidence type="ECO:0000256" key="3">
    <source>
        <dbReference type="ARBA" id="ARBA00022724"/>
    </source>
</evidence>
<dbReference type="Gene3D" id="1.10.10.10">
    <property type="entry name" value="Winged helix-like DNA-binding domain superfamily/Winged helix DNA-binding domain"/>
    <property type="match status" value="2"/>
</dbReference>
<feature type="compositionally biased region" description="Basic and acidic residues" evidence="8">
    <location>
        <begin position="372"/>
        <end position="381"/>
    </location>
</feature>
<protein>
    <submittedName>
        <fullName evidence="10">Paired box pox-neuro protein</fullName>
    </submittedName>
</protein>
<reference evidence="11" key="3">
    <citation type="submission" date="2022-06" db="UniProtKB">
        <authorList>
            <consortium name="EnsemblMetazoa"/>
        </authorList>
    </citation>
    <scope>IDENTIFICATION</scope>
</reference>
<feature type="region of interest" description="Disordered" evidence="8">
    <location>
        <begin position="367"/>
        <end position="398"/>
    </location>
</feature>